<feature type="transmembrane region" description="Helical" evidence="1">
    <location>
        <begin position="201"/>
        <end position="220"/>
    </location>
</feature>
<feature type="transmembrane region" description="Helical" evidence="1">
    <location>
        <begin position="140"/>
        <end position="165"/>
    </location>
</feature>
<dbReference type="AlphaFoldDB" id="A0A644T740"/>
<keyword evidence="1" id="KW-1133">Transmembrane helix</keyword>
<feature type="transmembrane region" description="Helical" evidence="1">
    <location>
        <begin position="227"/>
        <end position="247"/>
    </location>
</feature>
<keyword evidence="1" id="KW-0472">Membrane</keyword>
<comment type="caution">
    <text evidence="3">The sequence shown here is derived from an EMBL/GenBank/DDBJ whole genome shotgun (WGS) entry which is preliminary data.</text>
</comment>
<dbReference type="InterPro" id="IPR003675">
    <property type="entry name" value="Rce1/LyrA-like_dom"/>
</dbReference>
<dbReference type="GO" id="GO:0004175">
    <property type="term" value="F:endopeptidase activity"/>
    <property type="evidence" value="ECO:0007669"/>
    <property type="project" value="UniProtKB-ARBA"/>
</dbReference>
<gene>
    <name evidence="3" type="ORF">SDC9_08376</name>
</gene>
<evidence type="ECO:0000256" key="1">
    <source>
        <dbReference type="SAM" id="Phobius"/>
    </source>
</evidence>
<feature type="transmembrane region" description="Helical" evidence="1">
    <location>
        <begin position="69"/>
        <end position="87"/>
    </location>
</feature>
<protein>
    <recommendedName>
        <fullName evidence="2">CAAX prenyl protease 2/Lysostaphin resistance protein A-like domain-containing protein</fullName>
    </recommendedName>
</protein>
<feature type="transmembrane region" description="Helical" evidence="1">
    <location>
        <begin position="99"/>
        <end position="120"/>
    </location>
</feature>
<keyword evidence="1" id="KW-0812">Transmembrane</keyword>
<evidence type="ECO:0000313" key="3">
    <source>
        <dbReference type="EMBL" id="MPL62756.1"/>
    </source>
</evidence>
<feature type="transmembrane region" description="Helical" evidence="1">
    <location>
        <begin position="42"/>
        <end position="63"/>
    </location>
</feature>
<accession>A0A644T740</accession>
<name>A0A644T740_9ZZZZ</name>
<organism evidence="3">
    <name type="scientific">bioreactor metagenome</name>
    <dbReference type="NCBI Taxonomy" id="1076179"/>
    <lineage>
        <taxon>unclassified sequences</taxon>
        <taxon>metagenomes</taxon>
        <taxon>ecological metagenomes</taxon>
    </lineage>
</organism>
<feature type="domain" description="CAAX prenyl protease 2/Lysostaphin resistance protein A-like" evidence="2">
    <location>
        <begin position="139"/>
        <end position="237"/>
    </location>
</feature>
<proteinExistence type="predicted"/>
<dbReference type="Pfam" id="PF02517">
    <property type="entry name" value="Rce1-like"/>
    <property type="match status" value="1"/>
</dbReference>
<sequence>MQKENNNNNNNNNNKFNFFKFERKDIDFPFYNNNPKLSIQHWIILLISVLIPLILIFLPHTGLERAEGILYFLIPFLIFGIVSSWKYDLICKKLQRNDLKLIISLIILEFIFSIAIALIIKYIFNIHAQTNPAIGELSSLLFWIVFPFQIFGEELLKIIPFLLLLTIFYKISNNRKISIVISTALVLIMFGLIHLPAYKNIFSVLLLQGLGSIFTMFGYLKTKNIFVSYLIHIIYDTITFIIASVGAH</sequence>
<dbReference type="GO" id="GO:0080120">
    <property type="term" value="P:CAAX-box protein maturation"/>
    <property type="evidence" value="ECO:0007669"/>
    <property type="project" value="UniProtKB-ARBA"/>
</dbReference>
<evidence type="ECO:0000259" key="2">
    <source>
        <dbReference type="Pfam" id="PF02517"/>
    </source>
</evidence>
<feature type="transmembrane region" description="Helical" evidence="1">
    <location>
        <begin position="177"/>
        <end position="195"/>
    </location>
</feature>
<dbReference type="EMBL" id="VSSQ01000019">
    <property type="protein sequence ID" value="MPL62756.1"/>
    <property type="molecule type" value="Genomic_DNA"/>
</dbReference>
<reference evidence="3" key="1">
    <citation type="submission" date="2019-08" db="EMBL/GenBank/DDBJ databases">
        <authorList>
            <person name="Kucharzyk K."/>
            <person name="Murdoch R.W."/>
            <person name="Higgins S."/>
            <person name="Loffler F."/>
        </authorList>
    </citation>
    <scope>NUCLEOTIDE SEQUENCE</scope>
</reference>